<dbReference type="Pfam" id="PF12796">
    <property type="entry name" value="Ank_2"/>
    <property type="match status" value="1"/>
</dbReference>
<keyword evidence="2" id="KW-0040">ANK repeat</keyword>
<evidence type="ECO:0000256" key="3">
    <source>
        <dbReference type="SAM" id="MobiDB-lite"/>
    </source>
</evidence>
<feature type="domain" description="Nephrocystin 3-like N-terminal" evidence="6">
    <location>
        <begin position="415"/>
        <end position="588"/>
    </location>
</feature>
<feature type="domain" description="NWD NACHT-NTPase N-terminal" evidence="4">
    <location>
        <begin position="110"/>
        <end position="332"/>
    </location>
</feature>
<feature type="compositionally biased region" description="Low complexity" evidence="3">
    <location>
        <begin position="54"/>
        <end position="90"/>
    </location>
</feature>
<gene>
    <name evidence="7" type="ORF">QBC34DRAFT_468419</name>
</gene>
<dbReference type="InterPro" id="IPR002110">
    <property type="entry name" value="Ankyrin_rpt"/>
</dbReference>
<keyword evidence="1" id="KW-0677">Repeat</keyword>
<feature type="compositionally biased region" description="Polar residues" evidence="3">
    <location>
        <begin position="37"/>
        <end position="50"/>
    </location>
</feature>
<dbReference type="Gene3D" id="3.40.50.300">
    <property type="entry name" value="P-loop containing nucleotide triphosphate hydrolases"/>
    <property type="match status" value="1"/>
</dbReference>
<evidence type="ECO:0000259" key="4">
    <source>
        <dbReference type="Pfam" id="PF17100"/>
    </source>
</evidence>
<feature type="repeat" description="ANK" evidence="2">
    <location>
        <begin position="920"/>
        <end position="952"/>
    </location>
</feature>
<reference evidence="7" key="2">
    <citation type="submission" date="2023-05" db="EMBL/GenBank/DDBJ databases">
        <authorList>
            <consortium name="Lawrence Berkeley National Laboratory"/>
            <person name="Steindorff A."/>
            <person name="Hensen N."/>
            <person name="Bonometti L."/>
            <person name="Westerberg I."/>
            <person name="Brannstrom I.O."/>
            <person name="Guillou S."/>
            <person name="Cros-Aarteil S."/>
            <person name="Calhoun S."/>
            <person name="Haridas S."/>
            <person name="Kuo A."/>
            <person name="Mondo S."/>
            <person name="Pangilinan J."/>
            <person name="Riley R."/>
            <person name="Labutti K."/>
            <person name="Andreopoulos B."/>
            <person name="Lipzen A."/>
            <person name="Chen C."/>
            <person name="Yanf M."/>
            <person name="Daum C."/>
            <person name="Ng V."/>
            <person name="Clum A."/>
            <person name="Ohm R."/>
            <person name="Martin F."/>
            <person name="Silar P."/>
            <person name="Natvig D."/>
            <person name="Lalanne C."/>
            <person name="Gautier V."/>
            <person name="Ament-Velasquez S.L."/>
            <person name="Kruys A."/>
            <person name="Hutchinson M.I."/>
            <person name="Powell A.J."/>
            <person name="Barry K."/>
            <person name="Miller A.N."/>
            <person name="Grigoriev I.V."/>
            <person name="Debuchy R."/>
            <person name="Gladieux P."/>
            <person name="Thoren M.H."/>
            <person name="Johannesson H."/>
        </authorList>
    </citation>
    <scope>NUCLEOTIDE SEQUENCE</scope>
    <source>
        <strain evidence="7">PSN243</strain>
    </source>
</reference>
<evidence type="ECO:0000259" key="5">
    <source>
        <dbReference type="Pfam" id="PF22939"/>
    </source>
</evidence>
<dbReference type="SMART" id="SM00248">
    <property type="entry name" value="ANK"/>
    <property type="match status" value="3"/>
</dbReference>
<organism evidence="7 8">
    <name type="scientific">Podospora aff. communis PSN243</name>
    <dbReference type="NCBI Taxonomy" id="3040156"/>
    <lineage>
        <taxon>Eukaryota</taxon>
        <taxon>Fungi</taxon>
        <taxon>Dikarya</taxon>
        <taxon>Ascomycota</taxon>
        <taxon>Pezizomycotina</taxon>
        <taxon>Sordariomycetes</taxon>
        <taxon>Sordariomycetidae</taxon>
        <taxon>Sordariales</taxon>
        <taxon>Podosporaceae</taxon>
        <taxon>Podospora</taxon>
    </lineage>
</organism>
<reference evidence="7" key="1">
    <citation type="journal article" date="2023" name="Mol. Phylogenet. Evol.">
        <title>Genome-scale phylogeny and comparative genomics of the fungal order Sordariales.</title>
        <authorList>
            <person name="Hensen N."/>
            <person name="Bonometti L."/>
            <person name="Westerberg I."/>
            <person name="Brannstrom I.O."/>
            <person name="Guillou S."/>
            <person name="Cros-Aarteil S."/>
            <person name="Calhoun S."/>
            <person name="Haridas S."/>
            <person name="Kuo A."/>
            <person name="Mondo S."/>
            <person name="Pangilinan J."/>
            <person name="Riley R."/>
            <person name="LaButti K."/>
            <person name="Andreopoulos B."/>
            <person name="Lipzen A."/>
            <person name="Chen C."/>
            <person name="Yan M."/>
            <person name="Daum C."/>
            <person name="Ng V."/>
            <person name="Clum A."/>
            <person name="Steindorff A."/>
            <person name="Ohm R.A."/>
            <person name="Martin F."/>
            <person name="Silar P."/>
            <person name="Natvig D.O."/>
            <person name="Lalanne C."/>
            <person name="Gautier V."/>
            <person name="Ament-Velasquez S.L."/>
            <person name="Kruys A."/>
            <person name="Hutchinson M.I."/>
            <person name="Powell A.J."/>
            <person name="Barry K."/>
            <person name="Miller A.N."/>
            <person name="Grigoriev I.V."/>
            <person name="Debuchy R."/>
            <person name="Gladieux P."/>
            <person name="Hiltunen Thoren M."/>
            <person name="Johannesson H."/>
        </authorList>
    </citation>
    <scope>NUCLEOTIDE SEQUENCE</scope>
    <source>
        <strain evidence="7">PSN243</strain>
    </source>
</reference>
<dbReference type="Pfam" id="PF24883">
    <property type="entry name" value="NPHP3_N"/>
    <property type="match status" value="1"/>
</dbReference>
<dbReference type="PANTHER" id="PTHR10039">
    <property type="entry name" value="AMELOGENIN"/>
    <property type="match status" value="1"/>
</dbReference>
<dbReference type="PROSITE" id="PS50297">
    <property type="entry name" value="ANK_REP_REGION"/>
    <property type="match status" value="2"/>
</dbReference>
<dbReference type="Gene3D" id="1.25.40.20">
    <property type="entry name" value="Ankyrin repeat-containing domain"/>
    <property type="match status" value="1"/>
</dbReference>
<dbReference type="InterPro" id="IPR027417">
    <property type="entry name" value="P-loop_NTPase"/>
</dbReference>
<feature type="repeat" description="ANK" evidence="2">
    <location>
        <begin position="956"/>
        <end position="988"/>
    </location>
</feature>
<name>A0AAV9GGS4_9PEZI</name>
<dbReference type="InterPro" id="IPR056884">
    <property type="entry name" value="NPHP3-like_N"/>
</dbReference>
<evidence type="ECO:0000313" key="7">
    <source>
        <dbReference type="EMBL" id="KAK4447117.1"/>
    </source>
</evidence>
<protein>
    <recommendedName>
        <fullName evidence="9">NWD NACHT-NTPase N-terminal domain-containing protein</fullName>
    </recommendedName>
</protein>
<accession>A0AAV9GGS4</accession>
<proteinExistence type="predicted"/>
<dbReference type="AlphaFoldDB" id="A0AAV9GGS4"/>
<evidence type="ECO:0000256" key="1">
    <source>
        <dbReference type="ARBA" id="ARBA00022737"/>
    </source>
</evidence>
<keyword evidence="8" id="KW-1185">Reference proteome</keyword>
<dbReference type="PROSITE" id="PS50088">
    <property type="entry name" value="ANK_REPEAT"/>
    <property type="match status" value="2"/>
</dbReference>
<evidence type="ECO:0000256" key="2">
    <source>
        <dbReference type="PROSITE-ProRule" id="PRU00023"/>
    </source>
</evidence>
<dbReference type="SUPFAM" id="SSF52540">
    <property type="entry name" value="P-loop containing nucleoside triphosphate hydrolases"/>
    <property type="match status" value="1"/>
</dbReference>
<dbReference type="PANTHER" id="PTHR10039:SF17">
    <property type="entry name" value="FUNGAL STAND N-TERMINAL GOODBYE DOMAIN-CONTAINING PROTEIN-RELATED"/>
    <property type="match status" value="1"/>
</dbReference>
<evidence type="ECO:0008006" key="9">
    <source>
        <dbReference type="Google" id="ProtNLM"/>
    </source>
</evidence>
<comment type="caution">
    <text evidence="7">The sequence shown here is derived from an EMBL/GenBank/DDBJ whole genome shotgun (WGS) entry which is preliminary data.</text>
</comment>
<sequence>MGRGRFRHMFHGRSPEHHTIAGLIGSAHAVIQPVVPSHQSRPSYQKSSEQYEQRSSPPRTSSSSYQDAKNAPPETPATPATPDAANTNPPLHHHLLHRHHEEPNKRDPGIWARAFHHFMESRPELAAYYAQHVHSLGDSTGVAPEEERPTGNSRPSTLQTIDLIVKKLHQDREQRQWKIPLAGKDIKIREQAEKLAKFLLWSDPIVKDALSAQPYAALAWSGVSFLLSLLTTGTSQHTSMLQGFEVVNDTLVYWHICEETYLSPDQAQPPSKPSPEHTSLATSLSRLYALLIEYQALAIAHLSRSQLARAFEKVIAGSEWTDRIAQIEVENERCRRMIDPVKESQIQEKADASYRVMMESKEILSGIREAMEESKGMMQRHYEDQLERGLLHDLALAVGEYEGYKNLGNPKRVEGTCEWFFGDADFRNWREAEEGVLWVTAGPGCGKSVLARALVDERGLTTRVTTTSVAHFFFKKGDGRRVSAPNALAAVMHQLFTQDGGRRDLIDDALRRHRSYGPALATNFNELWQILAHYVASPGAGEVVCVLDALDECDERDREMLLERIRDFYQRRKAGDQRGKLKFFITSRPHDGIEAALGRLSRVGALVHIDGDGLSREIGDEINLVIDDKLSTITASFSEQDRKRISDKLKAMKHRTYLWLHLTLDIIEKAPSRFCRARDLESFLAKLPSEVSEAYEQVLSHSTDRHQTETLLNLVVAAQRPLTLDEANIALTLALDDPTPTTIDELNPWPRDRFKAVVQRLCGLFVTAGDGKLSLIHQTARDFLLSPHRSPNGEWKGCLSLPEPTTSHVYLDPKEYQSLQQQHAFLSYAAAHWPTHHRAAETPSATSANPPEYDALALCKPANNHVWAPQHFSRGSFLRWWTWTDLALASYVGLASTVEALISATPPDDKNNGLNAKCSDFGTPLQTAAAGGHENVVGVLLERGAEVDGDEAGASGHGTALRIAAARGHAGIVAMLLQAGADANIRVRSRGQGTALEAARAGGHQGVVQMLNKVPDVSSILADDDDVEAPLLPTWFGHDDFEVEPGQIEMPRWDSAHMPAWVDGEDYGVVDKRLAVDVWPVIVPSATPIRRAMALQYMADEDDEIELLDFENEKRMTGGVALSIPCLKA</sequence>
<dbReference type="Pfam" id="PF17100">
    <property type="entry name" value="NACHT_N"/>
    <property type="match status" value="1"/>
</dbReference>
<dbReference type="InterPro" id="IPR054471">
    <property type="entry name" value="GPIID_WHD"/>
</dbReference>
<feature type="region of interest" description="Disordered" evidence="3">
    <location>
        <begin position="35"/>
        <end position="91"/>
    </location>
</feature>
<feature type="domain" description="GPI inositol-deacylase winged helix" evidence="5">
    <location>
        <begin position="696"/>
        <end position="788"/>
    </location>
</feature>
<evidence type="ECO:0000313" key="8">
    <source>
        <dbReference type="Proteomes" id="UP001321760"/>
    </source>
</evidence>
<evidence type="ECO:0000259" key="6">
    <source>
        <dbReference type="Pfam" id="PF24883"/>
    </source>
</evidence>
<dbReference type="Proteomes" id="UP001321760">
    <property type="component" value="Unassembled WGS sequence"/>
</dbReference>
<dbReference type="Pfam" id="PF22939">
    <property type="entry name" value="WHD_GPIID"/>
    <property type="match status" value="1"/>
</dbReference>
<dbReference type="InterPro" id="IPR031359">
    <property type="entry name" value="NACHT_N"/>
</dbReference>
<dbReference type="SUPFAM" id="SSF48403">
    <property type="entry name" value="Ankyrin repeat"/>
    <property type="match status" value="1"/>
</dbReference>
<dbReference type="EMBL" id="MU865952">
    <property type="protein sequence ID" value="KAK4447117.1"/>
    <property type="molecule type" value="Genomic_DNA"/>
</dbReference>
<dbReference type="InterPro" id="IPR036770">
    <property type="entry name" value="Ankyrin_rpt-contain_sf"/>
</dbReference>